<dbReference type="Gene3D" id="1.10.1200.10">
    <property type="entry name" value="ACP-like"/>
    <property type="match status" value="1"/>
</dbReference>
<organism evidence="2 3">
    <name type="scientific">Moheibacter sediminis</name>
    <dbReference type="NCBI Taxonomy" id="1434700"/>
    <lineage>
        <taxon>Bacteria</taxon>
        <taxon>Pseudomonadati</taxon>
        <taxon>Bacteroidota</taxon>
        <taxon>Flavobacteriia</taxon>
        <taxon>Flavobacteriales</taxon>
        <taxon>Weeksellaceae</taxon>
        <taxon>Moheibacter</taxon>
    </lineage>
</organism>
<evidence type="ECO:0000313" key="3">
    <source>
        <dbReference type="Proteomes" id="UP000192393"/>
    </source>
</evidence>
<dbReference type="PROSITE" id="PS50075">
    <property type="entry name" value="CARRIER"/>
    <property type="match status" value="1"/>
</dbReference>
<evidence type="ECO:0000313" key="2">
    <source>
        <dbReference type="EMBL" id="SMC35218.1"/>
    </source>
</evidence>
<dbReference type="InterPro" id="IPR009081">
    <property type="entry name" value="PP-bd_ACP"/>
</dbReference>
<dbReference type="InterPro" id="IPR036736">
    <property type="entry name" value="ACP-like_sf"/>
</dbReference>
<dbReference type="AlphaFoldDB" id="A0A1W1YHK9"/>
<dbReference type="Proteomes" id="UP000192393">
    <property type="component" value="Unassembled WGS sequence"/>
</dbReference>
<dbReference type="OrthoDB" id="1004764at2"/>
<dbReference type="NCBIfam" id="NF003757">
    <property type="entry name" value="PRK05350.1"/>
    <property type="match status" value="1"/>
</dbReference>
<sequence>MNKEGIIQTINNFLVEEFEVEANVIQPNANLKQSLDLDSLDYVDLVVIIESNFGVKLEGKDFANIHTFNDLYDVVDQKFHALA</sequence>
<evidence type="ECO:0000259" key="1">
    <source>
        <dbReference type="PROSITE" id="PS50075"/>
    </source>
</evidence>
<proteinExistence type="predicted"/>
<accession>A0A1W1YHK9</accession>
<dbReference type="SUPFAM" id="SSF47336">
    <property type="entry name" value="ACP-like"/>
    <property type="match status" value="1"/>
</dbReference>
<protein>
    <submittedName>
        <fullName evidence="2">Acyl carrier protein</fullName>
    </submittedName>
</protein>
<keyword evidence="3" id="KW-1185">Reference proteome</keyword>
<dbReference type="RefSeq" id="WP_084015613.1">
    <property type="nucleotide sequence ID" value="NZ_FWXS01000001.1"/>
</dbReference>
<dbReference type="STRING" id="1434700.SAMN06296427_101331"/>
<gene>
    <name evidence="2" type="ORF">SAMN06296427_101331</name>
</gene>
<dbReference type="Pfam" id="PF00550">
    <property type="entry name" value="PP-binding"/>
    <property type="match status" value="1"/>
</dbReference>
<name>A0A1W1YHK9_9FLAO</name>
<dbReference type="EMBL" id="FWXS01000001">
    <property type="protein sequence ID" value="SMC35218.1"/>
    <property type="molecule type" value="Genomic_DNA"/>
</dbReference>
<feature type="domain" description="Carrier" evidence="1">
    <location>
        <begin position="1"/>
        <end position="79"/>
    </location>
</feature>
<reference evidence="2 3" key="1">
    <citation type="submission" date="2017-04" db="EMBL/GenBank/DDBJ databases">
        <authorList>
            <person name="Afonso C.L."/>
            <person name="Miller P.J."/>
            <person name="Scott M.A."/>
            <person name="Spackman E."/>
            <person name="Goraichik I."/>
            <person name="Dimitrov K.M."/>
            <person name="Suarez D.L."/>
            <person name="Swayne D.E."/>
        </authorList>
    </citation>
    <scope>NUCLEOTIDE SEQUENCE [LARGE SCALE GENOMIC DNA]</scope>
    <source>
        <strain evidence="2 3">CGMCC 1.12708</strain>
    </source>
</reference>